<accession>A0A2H3JS97</accession>
<protein>
    <recommendedName>
        <fullName evidence="1">Reverse transcriptase domain-containing protein</fullName>
    </recommendedName>
</protein>
<proteinExistence type="predicted"/>
<evidence type="ECO:0000313" key="3">
    <source>
        <dbReference type="Proteomes" id="UP000218811"/>
    </source>
</evidence>
<dbReference type="OrthoDB" id="2800997at2759"/>
<dbReference type="InterPro" id="IPR000477">
    <property type="entry name" value="RT_dom"/>
</dbReference>
<organism evidence="2 3">
    <name type="scientific">Wolfiporia cocos (strain MD-104)</name>
    <name type="common">Brown rot fungus</name>
    <dbReference type="NCBI Taxonomy" id="742152"/>
    <lineage>
        <taxon>Eukaryota</taxon>
        <taxon>Fungi</taxon>
        <taxon>Dikarya</taxon>
        <taxon>Basidiomycota</taxon>
        <taxon>Agaricomycotina</taxon>
        <taxon>Agaricomycetes</taxon>
        <taxon>Polyporales</taxon>
        <taxon>Phaeolaceae</taxon>
        <taxon>Wolfiporia</taxon>
    </lineage>
</organism>
<dbReference type="PROSITE" id="PS50878">
    <property type="entry name" value="RT_POL"/>
    <property type="match status" value="1"/>
</dbReference>
<feature type="domain" description="Reverse transcriptase" evidence="1">
    <location>
        <begin position="1"/>
        <end position="51"/>
    </location>
</feature>
<keyword evidence="3" id="KW-1185">Reference proteome</keyword>
<gene>
    <name evidence="2" type="ORF">WOLCODRAFT_43696</name>
</gene>
<evidence type="ECO:0000313" key="2">
    <source>
        <dbReference type="EMBL" id="PCH42783.1"/>
    </source>
</evidence>
<dbReference type="EMBL" id="KB468135">
    <property type="protein sequence ID" value="PCH42783.1"/>
    <property type="molecule type" value="Genomic_DNA"/>
</dbReference>
<feature type="non-terminal residue" evidence="2">
    <location>
        <position position="1"/>
    </location>
</feature>
<name>A0A2H3JS97_WOLCO</name>
<dbReference type="Proteomes" id="UP000218811">
    <property type="component" value="Unassembled WGS sequence"/>
</dbReference>
<sequence>IHWIQSFISNCTIAFHIDASTSRTFPVSNVGIPQGSPLSPVLSTVYASPLL</sequence>
<feature type="non-terminal residue" evidence="2">
    <location>
        <position position="51"/>
    </location>
</feature>
<reference evidence="2 3" key="1">
    <citation type="journal article" date="2012" name="Science">
        <title>The Paleozoic origin of enzymatic lignin decomposition reconstructed from 31 fungal genomes.</title>
        <authorList>
            <person name="Floudas D."/>
            <person name="Binder M."/>
            <person name="Riley R."/>
            <person name="Barry K."/>
            <person name="Blanchette R.A."/>
            <person name="Henrissat B."/>
            <person name="Martinez A.T."/>
            <person name="Otillar R."/>
            <person name="Spatafora J.W."/>
            <person name="Yadav J.S."/>
            <person name="Aerts A."/>
            <person name="Benoit I."/>
            <person name="Boyd A."/>
            <person name="Carlson A."/>
            <person name="Copeland A."/>
            <person name="Coutinho P.M."/>
            <person name="de Vries R.P."/>
            <person name="Ferreira P."/>
            <person name="Findley K."/>
            <person name="Foster B."/>
            <person name="Gaskell J."/>
            <person name="Glotzer D."/>
            <person name="Gorecki P."/>
            <person name="Heitman J."/>
            <person name="Hesse C."/>
            <person name="Hori C."/>
            <person name="Igarashi K."/>
            <person name="Jurgens J.A."/>
            <person name="Kallen N."/>
            <person name="Kersten P."/>
            <person name="Kohler A."/>
            <person name="Kuees U."/>
            <person name="Kumar T.K.A."/>
            <person name="Kuo A."/>
            <person name="LaButti K."/>
            <person name="Larrondo L.F."/>
            <person name="Lindquist E."/>
            <person name="Ling A."/>
            <person name="Lombard V."/>
            <person name="Lucas S."/>
            <person name="Lundell T."/>
            <person name="Martin R."/>
            <person name="McLaughlin D.J."/>
            <person name="Morgenstern I."/>
            <person name="Morin E."/>
            <person name="Murat C."/>
            <person name="Nagy L.G."/>
            <person name="Nolan M."/>
            <person name="Ohm R.A."/>
            <person name="Patyshakuliyeva A."/>
            <person name="Rokas A."/>
            <person name="Ruiz-Duenas F.J."/>
            <person name="Sabat G."/>
            <person name="Salamov A."/>
            <person name="Samejima M."/>
            <person name="Schmutz J."/>
            <person name="Slot J.C."/>
            <person name="St John F."/>
            <person name="Stenlid J."/>
            <person name="Sun H."/>
            <person name="Sun S."/>
            <person name="Syed K."/>
            <person name="Tsang A."/>
            <person name="Wiebenga A."/>
            <person name="Young D."/>
            <person name="Pisabarro A."/>
            <person name="Eastwood D.C."/>
            <person name="Martin F."/>
            <person name="Cullen D."/>
            <person name="Grigoriev I.V."/>
            <person name="Hibbett D.S."/>
        </authorList>
    </citation>
    <scope>NUCLEOTIDE SEQUENCE [LARGE SCALE GENOMIC DNA]</scope>
    <source>
        <strain evidence="2 3">MD-104</strain>
    </source>
</reference>
<evidence type="ECO:0000259" key="1">
    <source>
        <dbReference type="PROSITE" id="PS50878"/>
    </source>
</evidence>
<dbReference type="AlphaFoldDB" id="A0A2H3JS97"/>